<dbReference type="SUPFAM" id="SSF56235">
    <property type="entry name" value="N-terminal nucleophile aminohydrolases (Ntn hydrolases)"/>
    <property type="match status" value="1"/>
</dbReference>
<dbReference type="SUPFAM" id="SSF53271">
    <property type="entry name" value="PRTase-like"/>
    <property type="match status" value="1"/>
</dbReference>
<keyword evidence="4 8" id="KW-0328">Glycosyltransferase</keyword>
<feature type="binding site" evidence="9">
    <location>
        <position position="266"/>
    </location>
    <ligand>
        <name>Mg(2+)</name>
        <dbReference type="ChEBI" id="CHEBI:18420"/>
    </ligand>
</feature>
<dbReference type="PANTHER" id="PTHR11907">
    <property type="entry name" value="AMIDOPHOSPHORIBOSYLTRANSFERASE"/>
    <property type="match status" value="1"/>
</dbReference>
<sequence>MSGIVGIFSKKKYKNIFPDLYSALYAIQHRGQEAMGISLLSHERLSEIRGKGEIANNIGLDNISTLAGNVGLAHAKYMFAEDDRSLLPMPWMFYPKNSDHKNLIAIDGKFFDKNSPEGIVNNLNSKNEDEIIEYVNKLNGVYALLIVSGKRMIAVRDHYGIKNLCVGKNDDNYIVASESCAIESIGGQICHELKPGEIYIVDDDGEKSYFSKEISNSPCIFDFVYTARPDSYINGVSVYDARIRMGEILYKEHPVDADIVVGSPDSGLISAVGFSRASNIKYERAIVRNRYINRTFILPTDSTRQKGIRIKLNPIKHLLEGKRVVLVDDSIVRGNTVKRVIEILRESGAKEVHIRIASPQVIKEENYTFDVADKEHLISYNRSVEEVRKIIGADSLGFISLEGLREACGNKTYYENCFDGFNPLERK</sequence>
<comment type="similarity">
    <text evidence="2 8">In the C-terminal section; belongs to the purine/pyrimidine phosphoribosyltransferase family.</text>
</comment>
<dbReference type="UniPathway" id="UPA00074">
    <property type="reaction ID" value="UER00124"/>
</dbReference>
<comment type="caution">
    <text evidence="11">The sequence shown here is derived from an EMBL/GenBank/DDBJ whole genome shotgun (WGS) entry which is preliminary data.</text>
</comment>
<dbReference type="GO" id="GO:0009113">
    <property type="term" value="P:purine nucleobase biosynthetic process"/>
    <property type="evidence" value="ECO:0007669"/>
    <property type="project" value="InterPro"/>
</dbReference>
<dbReference type="CDD" id="cd06223">
    <property type="entry name" value="PRTases_typeI"/>
    <property type="match status" value="1"/>
</dbReference>
<dbReference type="GO" id="GO:0006189">
    <property type="term" value="P:'de novo' IMP biosynthetic process"/>
    <property type="evidence" value="ECO:0007669"/>
    <property type="project" value="UniProtKB-UniPathway"/>
</dbReference>
<dbReference type="Gene3D" id="3.40.50.2020">
    <property type="match status" value="1"/>
</dbReference>
<feature type="binding site" evidence="9">
    <location>
        <position position="328"/>
    </location>
    <ligand>
        <name>Mg(2+)</name>
        <dbReference type="ChEBI" id="CHEBI:18420"/>
    </ligand>
</feature>
<feature type="binding site" evidence="9">
    <location>
        <position position="329"/>
    </location>
    <ligand>
        <name>Mg(2+)</name>
        <dbReference type="ChEBI" id="CHEBI:18420"/>
    </ligand>
</feature>
<dbReference type="EC" id="2.4.2.14" evidence="3 8"/>
<comment type="catalytic activity">
    <reaction evidence="8">
        <text>5-phospho-beta-D-ribosylamine + L-glutamate + diphosphate = 5-phospho-alpha-D-ribose 1-diphosphate + L-glutamine + H2O</text>
        <dbReference type="Rhea" id="RHEA:14905"/>
        <dbReference type="ChEBI" id="CHEBI:15377"/>
        <dbReference type="ChEBI" id="CHEBI:29985"/>
        <dbReference type="ChEBI" id="CHEBI:33019"/>
        <dbReference type="ChEBI" id="CHEBI:58017"/>
        <dbReference type="ChEBI" id="CHEBI:58359"/>
        <dbReference type="ChEBI" id="CHEBI:58681"/>
        <dbReference type="EC" id="2.4.2.14"/>
    </reaction>
</comment>
<comment type="pathway">
    <text evidence="1 8">Purine metabolism; IMP biosynthesis via de novo pathway; N(1)-(5-phospho-D-ribosyl)glycinamide from 5-phospho-alpha-D-ribose 1-diphosphate: step 1/2.</text>
</comment>
<keyword evidence="7" id="KW-0315">Glutamine amidotransferase</keyword>
<dbReference type="Pfam" id="PF00156">
    <property type="entry name" value="Pribosyltran"/>
    <property type="match status" value="1"/>
</dbReference>
<dbReference type="EMBL" id="PNHP01000001">
    <property type="protein sequence ID" value="PMC82238.1"/>
    <property type="molecule type" value="Genomic_DNA"/>
</dbReference>
<organism evidence="11 12">
    <name type="scientific">Anaerococcus hydrogenalis</name>
    <dbReference type="NCBI Taxonomy" id="33029"/>
    <lineage>
        <taxon>Bacteria</taxon>
        <taxon>Bacillati</taxon>
        <taxon>Bacillota</taxon>
        <taxon>Tissierellia</taxon>
        <taxon>Tissierellales</taxon>
        <taxon>Peptoniphilaceae</taxon>
        <taxon>Anaerococcus</taxon>
    </lineage>
</organism>
<dbReference type="Gene3D" id="3.60.20.10">
    <property type="entry name" value="Glutamine Phosphoribosylpyrophosphate, subunit 1, domain 1"/>
    <property type="match status" value="2"/>
</dbReference>
<dbReference type="Pfam" id="PF13537">
    <property type="entry name" value="GATase_7"/>
    <property type="match status" value="1"/>
</dbReference>
<dbReference type="PROSITE" id="PS51278">
    <property type="entry name" value="GATASE_TYPE_2"/>
    <property type="match status" value="1"/>
</dbReference>
<evidence type="ECO:0000256" key="6">
    <source>
        <dbReference type="ARBA" id="ARBA00022755"/>
    </source>
</evidence>
<dbReference type="InterPro" id="IPR005854">
    <property type="entry name" value="PurF"/>
</dbReference>
<proteinExistence type="inferred from homology"/>
<evidence type="ECO:0000256" key="5">
    <source>
        <dbReference type="ARBA" id="ARBA00022679"/>
    </source>
</evidence>
<dbReference type="GO" id="GO:0046872">
    <property type="term" value="F:metal ion binding"/>
    <property type="evidence" value="ECO:0007669"/>
    <property type="project" value="UniProtKB-KW"/>
</dbReference>
<dbReference type="PIRSF" id="PIRSF000485">
    <property type="entry name" value="Amd_phspho_trans"/>
    <property type="match status" value="1"/>
</dbReference>
<evidence type="ECO:0000256" key="8">
    <source>
        <dbReference type="PIRNR" id="PIRNR000485"/>
    </source>
</evidence>
<evidence type="ECO:0000256" key="2">
    <source>
        <dbReference type="ARBA" id="ARBA00010138"/>
    </source>
</evidence>
<accession>A0A2N6UK45</accession>
<dbReference type="Proteomes" id="UP000235658">
    <property type="component" value="Unassembled WGS sequence"/>
</dbReference>
<evidence type="ECO:0000256" key="9">
    <source>
        <dbReference type="PIRSR" id="PIRSR000485-2"/>
    </source>
</evidence>
<keyword evidence="5 8" id="KW-0808">Transferase</keyword>
<reference evidence="11 12" key="1">
    <citation type="submission" date="2017-09" db="EMBL/GenBank/DDBJ databases">
        <title>Bacterial strain isolated from the female urinary microbiota.</title>
        <authorList>
            <person name="Thomas-White K."/>
            <person name="Kumar N."/>
            <person name="Forster S."/>
            <person name="Putonti C."/>
            <person name="Lawley T."/>
            <person name="Wolfe A.J."/>
        </authorList>
    </citation>
    <scope>NUCLEOTIDE SEQUENCE [LARGE SCALE GENOMIC DNA]</scope>
    <source>
        <strain evidence="11 12">UMB0204</strain>
    </source>
</reference>
<dbReference type="InterPro" id="IPR000836">
    <property type="entry name" value="PRTase_dom"/>
</dbReference>
<dbReference type="AlphaFoldDB" id="A0A2N6UK45"/>
<comment type="cofactor">
    <cofactor evidence="9">
        <name>Mg(2+)</name>
        <dbReference type="ChEBI" id="CHEBI:18420"/>
    </cofactor>
    <text evidence="9">Binds 1 Mg(2+) ion per subunit.</text>
</comment>
<evidence type="ECO:0000256" key="7">
    <source>
        <dbReference type="ARBA" id="ARBA00022962"/>
    </source>
</evidence>
<dbReference type="GeneID" id="84577649"/>
<evidence type="ECO:0000313" key="12">
    <source>
        <dbReference type="Proteomes" id="UP000235658"/>
    </source>
</evidence>
<evidence type="ECO:0000313" key="11">
    <source>
        <dbReference type="EMBL" id="PMC82238.1"/>
    </source>
</evidence>
<keyword evidence="9" id="KW-0460">Magnesium</keyword>
<evidence type="ECO:0000256" key="4">
    <source>
        <dbReference type="ARBA" id="ARBA00022676"/>
    </source>
</evidence>
<dbReference type="InterPro" id="IPR017932">
    <property type="entry name" value="GATase_2_dom"/>
</dbReference>
<protein>
    <recommendedName>
        <fullName evidence="3 8">Amidophosphoribosyltransferase</fullName>
        <shortName evidence="8">ATase</shortName>
        <ecNumber evidence="3 8">2.4.2.14</ecNumber>
    </recommendedName>
    <alternativeName>
        <fullName evidence="8">Glutamine phosphoribosylpyrophosphate amidotransferase</fullName>
    </alternativeName>
</protein>
<evidence type="ECO:0000256" key="1">
    <source>
        <dbReference type="ARBA" id="ARBA00005209"/>
    </source>
</evidence>
<dbReference type="InterPro" id="IPR029057">
    <property type="entry name" value="PRTase-like"/>
</dbReference>
<keyword evidence="9" id="KW-0479">Metal-binding</keyword>
<gene>
    <name evidence="11" type="ORF">CJ192_00460</name>
</gene>
<dbReference type="GO" id="GO:0004044">
    <property type="term" value="F:amidophosphoribosyltransferase activity"/>
    <property type="evidence" value="ECO:0007669"/>
    <property type="project" value="UniProtKB-EC"/>
</dbReference>
<keyword evidence="6 8" id="KW-0658">Purine biosynthesis</keyword>
<dbReference type="InterPro" id="IPR029055">
    <property type="entry name" value="Ntn_hydrolases_N"/>
</dbReference>
<evidence type="ECO:0000256" key="3">
    <source>
        <dbReference type="ARBA" id="ARBA00011941"/>
    </source>
</evidence>
<evidence type="ECO:0000259" key="10">
    <source>
        <dbReference type="PROSITE" id="PS51278"/>
    </source>
</evidence>
<feature type="domain" description="Glutamine amidotransferase type-2" evidence="10">
    <location>
        <begin position="2"/>
        <end position="204"/>
    </location>
</feature>
<dbReference type="RefSeq" id="WP_102197347.1">
    <property type="nucleotide sequence ID" value="NZ_PNHP01000001.1"/>
</dbReference>
<name>A0A2N6UK45_9FIRM</name>